<dbReference type="Gene3D" id="3.40.1550.10">
    <property type="entry name" value="CheC-like"/>
    <property type="match status" value="1"/>
</dbReference>
<evidence type="ECO:0000259" key="2">
    <source>
        <dbReference type="Pfam" id="PF04509"/>
    </source>
</evidence>
<organism evidence="3 4">
    <name type="scientific">Effusibacillus consociatus</name>
    <dbReference type="NCBI Taxonomy" id="1117041"/>
    <lineage>
        <taxon>Bacteria</taxon>
        <taxon>Bacillati</taxon>
        <taxon>Bacillota</taxon>
        <taxon>Bacilli</taxon>
        <taxon>Bacillales</taxon>
        <taxon>Alicyclobacillaceae</taxon>
        <taxon>Effusibacillus</taxon>
    </lineage>
</organism>
<reference evidence="4" key="1">
    <citation type="journal article" date="2019" name="Int. J. Syst. Evol. Microbiol.">
        <title>The Global Catalogue of Microorganisms (GCM) 10K type strain sequencing project: providing services to taxonomists for standard genome sequencing and annotation.</title>
        <authorList>
            <consortium name="The Broad Institute Genomics Platform"/>
            <consortium name="The Broad Institute Genome Sequencing Center for Infectious Disease"/>
            <person name="Wu L."/>
            <person name="Ma J."/>
        </authorList>
    </citation>
    <scope>NUCLEOTIDE SEQUENCE [LARGE SCALE GENOMIC DNA]</scope>
    <source>
        <strain evidence="4">WYCCWR 12678</strain>
    </source>
</reference>
<dbReference type="EMBL" id="JBHSHC010000051">
    <property type="protein sequence ID" value="MFC4767214.1"/>
    <property type="molecule type" value="Genomic_DNA"/>
</dbReference>
<evidence type="ECO:0000313" key="3">
    <source>
        <dbReference type="EMBL" id="MFC4767214.1"/>
    </source>
</evidence>
<accession>A0ABV9Q0C6</accession>
<dbReference type="InterPro" id="IPR028976">
    <property type="entry name" value="CheC-like_sf"/>
</dbReference>
<gene>
    <name evidence="3" type="ORF">ACFO8Q_07545</name>
</gene>
<feature type="domain" description="CheC-like protein" evidence="2">
    <location>
        <begin position="12"/>
        <end position="45"/>
    </location>
</feature>
<protein>
    <submittedName>
        <fullName evidence="3">Chemotaxis protein CheC</fullName>
    </submittedName>
</protein>
<dbReference type="Pfam" id="PF04509">
    <property type="entry name" value="CheC"/>
    <property type="match status" value="1"/>
</dbReference>
<proteinExistence type="predicted"/>
<keyword evidence="4" id="KW-1185">Reference proteome</keyword>
<keyword evidence="1" id="KW-0145">Chemotaxis</keyword>
<sequence>MFGMTLEGDMLDSFVGELGNMIGGNMSTNLSQSGVSINITPPTVIVGQTKLSGFNQALRVLASLKNVEDLNLILAIEESNHKGC</sequence>
<evidence type="ECO:0000313" key="4">
    <source>
        <dbReference type="Proteomes" id="UP001596002"/>
    </source>
</evidence>
<name>A0ABV9Q0C6_9BACL</name>
<dbReference type="SUPFAM" id="SSF103039">
    <property type="entry name" value="CheC-like"/>
    <property type="match status" value="1"/>
</dbReference>
<comment type="caution">
    <text evidence="3">The sequence shown here is derived from an EMBL/GenBank/DDBJ whole genome shotgun (WGS) entry which is preliminary data.</text>
</comment>
<dbReference type="InterPro" id="IPR007597">
    <property type="entry name" value="CheC"/>
</dbReference>
<dbReference type="Proteomes" id="UP001596002">
    <property type="component" value="Unassembled WGS sequence"/>
</dbReference>
<evidence type="ECO:0000256" key="1">
    <source>
        <dbReference type="ARBA" id="ARBA00022500"/>
    </source>
</evidence>
<dbReference type="RefSeq" id="WP_380025133.1">
    <property type="nucleotide sequence ID" value="NZ_JBHSHC010000051.1"/>
</dbReference>